<keyword evidence="2" id="KW-0805">Transcription regulation</keyword>
<dbReference type="EMBL" id="BSYO01000013">
    <property type="protein sequence ID" value="GMH13573.1"/>
    <property type="molecule type" value="Genomic_DNA"/>
</dbReference>
<keyword evidence="5" id="KW-0539">Nucleus</keyword>
<comment type="subcellular location">
    <subcellularLocation>
        <location evidence="1">Nucleus</location>
    </subcellularLocation>
</comment>
<dbReference type="PANTHER" id="PTHR11945">
    <property type="entry name" value="MADS BOX PROTEIN"/>
    <property type="match status" value="1"/>
</dbReference>
<dbReference type="GO" id="GO:0046983">
    <property type="term" value="F:protein dimerization activity"/>
    <property type="evidence" value="ECO:0007669"/>
    <property type="project" value="InterPro"/>
</dbReference>
<dbReference type="Proteomes" id="UP001279734">
    <property type="component" value="Unassembled WGS sequence"/>
</dbReference>
<dbReference type="Pfam" id="PF00319">
    <property type="entry name" value="SRF-TF"/>
    <property type="match status" value="1"/>
</dbReference>
<sequence length="218" mass="24494">MVKKTSLGRQKIKIAKIEIPNHRQVTFSKRRSGLFKKACELCTLCGVEIVIIVFSPAQKVFSFGHPDVESLVDRFFRPTHPGSSSGTRRVLEGTQRNTNVHELNTQLTLVTNLVDAEKKRGESLDRMREARLQSRCWWEAAVDKLKLHELEQLCVSMEELKKNVANQASKLLMETSNSIGMRNSMAIVEQFESKPVDILGSSSSVPSGFDFGHGFGIF</sequence>
<accession>A0AAD3XQP1</accession>
<dbReference type="PANTHER" id="PTHR11945:SF629">
    <property type="entry name" value="OS02G0164450 PROTEIN"/>
    <property type="match status" value="1"/>
</dbReference>
<dbReference type="GO" id="GO:0000981">
    <property type="term" value="F:DNA-binding transcription factor activity, RNA polymerase II-specific"/>
    <property type="evidence" value="ECO:0007669"/>
    <property type="project" value="TreeGrafter"/>
</dbReference>
<dbReference type="InterPro" id="IPR002100">
    <property type="entry name" value="TF_MADSbox"/>
</dbReference>
<evidence type="ECO:0000256" key="4">
    <source>
        <dbReference type="ARBA" id="ARBA00023163"/>
    </source>
</evidence>
<dbReference type="InterPro" id="IPR036879">
    <property type="entry name" value="TF_MADSbox_sf"/>
</dbReference>
<dbReference type="AlphaFoldDB" id="A0AAD3XQP1"/>
<dbReference type="Gene3D" id="6.10.140.920">
    <property type="match status" value="1"/>
</dbReference>
<evidence type="ECO:0000256" key="3">
    <source>
        <dbReference type="ARBA" id="ARBA00023125"/>
    </source>
</evidence>
<dbReference type="GO" id="GO:0005634">
    <property type="term" value="C:nucleus"/>
    <property type="evidence" value="ECO:0007669"/>
    <property type="project" value="UniProtKB-SubCell"/>
</dbReference>
<protein>
    <recommendedName>
        <fullName evidence="6">MADS-box domain-containing protein</fullName>
    </recommendedName>
</protein>
<evidence type="ECO:0000256" key="5">
    <source>
        <dbReference type="ARBA" id="ARBA00023242"/>
    </source>
</evidence>
<dbReference type="SMART" id="SM00432">
    <property type="entry name" value="MADS"/>
    <property type="match status" value="1"/>
</dbReference>
<dbReference type="GO" id="GO:0000978">
    <property type="term" value="F:RNA polymerase II cis-regulatory region sequence-specific DNA binding"/>
    <property type="evidence" value="ECO:0007669"/>
    <property type="project" value="TreeGrafter"/>
</dbReference>
<proteinExistence type="predicted"/>
<organism evidence="7 8">
    <name type="scientific">Nepenthes gracilis</name>
    <name type="common">Slender pitcher plant</name>
    <dbReference type="NCBI Taxonomy" id="150966"/>
    <lineage>
        <taxon>Eukaryota</taxon>
        <taxon>Viridiplantae</taxon>
        <taxon>Streptophyta</taxon>
        <taxon>Embryophyta</taxon>
        <taxon>Tracheophyta</taxon>
        <taxon>Spermatophyta</taxon>
        <taxon>Magnoliopsida</taxon>
        <taxon>eudicotyledons</taxon>
        <taxon>Gunneridae</taxon>
        <taxon>Pentapetalae</taxon>
        <taxon>Caryophyllales</taxon>
        <taxon>Nepenthaceae</taxon>
        <taxon>Nepenthes</taxon>
    </lineage>
</organism>
<dbReference type="InterPro" id="IPR033896">
    <property type="entry name" value="MEF2-like_N"/>
</dbReference>
<dbReference type="CDD" id="cd00265">
    <property type="entry name" value="MADS_MEF2_like"/>
    <property type="match status" value="1"/>
</dbReference>
<dbReference type="FunFam" id="3.40.1810.10:FF:000006">
    <property type="entry name" value="Agamous-like MADS-box protein AGL62"/>
    <property type="match status" value="1"/>
</dbReference>
<reference evidence="7" key="1">
    <citation type="submission" date="2023-05" db="EMBL/GenBank/DDBJ databases">
        <title>Nepenthes gracilis genome sequencing.</title>
        <authorList>
            <person name="Fukushima K."/>
        </authorList>
    </citation>
    <scope>NUCLEOTIDE SEQUENCE</scope>
    <source>
        <strain evidence="7">SING2019-196</strain>
    </source>
</reference>
<evidence type="ECO:0000256" key="1">
    <source>
        <dbReference type="ARBA" id="ARBA00004123"/>
    </source>
</evidence>
<keyword evidence="3" id="KW-0238">DNA-binding</keyword>
<evidence type="ECO:0000259" key="6">
    <source>
        <dbReference type="PROSITE" id="PS50066"/>
    </source>
</evidence>
<keyword evidence="4" id="KW-0804">Transcription</keyword>
<gene>
    <name evidence="7" type="ORF">Nepgr_015414</name>
</gene>
<evidence type="ECO:0000313" key="7">
    <source>
        <dbReference type="EMBL" id="GMH13573.1"/>
    </source>
</evidence>
<comment type="caution">
    <text evidence="7">The sequence shown here is derived from an EMBL/GenBank/DDBJ whole genome shotgun (WGS) entry which is preliminary data.</text>
</comment>
<dbReference type="PROSITE" id="PS50066">
    <property type="entry name" value="MADS_BOX_2"/>
    <property type="match status" value="1"/>
</dbReference>
<dbReference type="Gene3D" id="3.40.1810.10">
    <property type="entry name" value="Transcription factor, MADS-box"/>
    <property type="match status" value="1"/>
</dbReference>
<evidence type="ECO:0000313" key="8">
    <source>
        <dbReference type="Proteomes" id="UP001279734"/>
    </source>
</evidence>
<dbReference type="GO" id="GO:0045944">
    <property type="term" value="P:positive regulation of transcription by RNA polymerase II"/>
    <property type="evidence" value="ECO:0007669"/>
    <property type="project" value="InterPro"/>
</dbReference>
<dbReference type="PRINTS" id="PR00404">
    <property type="entry name" value="MADSDOMAIN"/>
</dbReference>
<evidence type="ECO:0000256" key="2">
    <source>
        <dbReference type="ARBA" id="ARBA00023015"/>
    </source>
</evidence>
<feature type="domain" description="MADS-box" evidence="6">
    <location>
        <begin position="7"/>
        <end position="67"/>
    </location>
</feature>
<dbReference type="SUPFAM" id="SSF55455">
    <property type="entry name" value="SRF-like"/>
    <property type="match status" value="1"/>
</dbReference>
<name>A0AAD3XQP1_NEPGR</name>
<keyword evidence="8" id="KW-1185">Reference proteome</keyword>